<proteinExistence type="predicted"/>
<dbReference type="EMBL" id="BPVZ01000041">
    <property type="protein sequence ID" value="GKV14570.1"/>
    <property type="molecule type" value="Genomic_DNA"/>
</dbReference>
<reference evidence="1 2" key="1">
    <citation type="journal article" date="2021" name="Commun. Biol.">
        <title>The genome of Shorea leprosula (Dipterocarpaceae) highlights the ecological relevance of drought in aseasonal tropical rainforests.</title>
        <authorList>
            <person name="Ng K.K.S."/>
            <person name="Kobayashi M.J."/>
            <person name="Fawcett J.A."/>
            <person name="Hatakeyama M."/>
            <person name="Paape T."/>
            <person name="Ng C.H."/>
            <person name="Ang C.C."/>
            <person name="Tnah L.H."/>
            <person name="Lee C.T."/>
            <person name="Nishiyama T."/>
            <person name="Sese J."/>
            <person name="O'Brien M.J."/>
            <person name="Copetti D."/>
            <person name="Mohd Noor M.I."/>
            <person name="Ong R.C."/>
            <person name="Putra M."/>
            <person name="Sireger I.Z."/>
            <person name="Indrioko S."/>
            <person name="Kosugi Y."/>
            <person name="Izuno A."/>
            <person name="Isagi Y."/>
            <person name="Lee S.L."/>
            <person name="Shimizu K.K."/>
        </authorList>
    </citation>
    <scope>NUCLEOTIDE SEQUENCE [LARGE SCALE GENOMIC DNA]</scope>
    <source>
        <strain evidence="1">214</strain>
    </source>
</reference>
<dbReference type="Proteomes" id="UP001054252">
    <property type="component" value="Unassembled WGS sequence"/>
</dbReference>
<keyword evidence="2" id="KW-1185">Reference proteome</keyword>
<evidence type="ECO:0000313" key="1">
    <source>
        <dbReference type="EMBL" id="GKV14570.1"/>
    </source>
</evidence>
<name>A0AAV5JR25_9ROSI</name>
<comment type="caution">
    <text evidence="1">The sequence shown here is derived from an EMBL/GenBank/DDBJ whole genome shotgun (WGS) entry which is preliminary data.</text>
</comment>
<sequence>MVHGRKAFSNKSCWNPLVDKENFECMEVNKAKGL</sequence>
<accession>A0AAV5JR25</accession>
<dbReference type="AlphaFoldDB" id="A0AAV5JR25"/>
<evidence type="ECO:0000313" key="2">
    <source>
        <dbReference type="Proteomes" id="UP001054252"/>
    </source>
</evidence>
<organism evidence="1 2">
    <name type="scientific">Rubroshorea leprosula</name>
    <dbReference type="NCBI Taxonomy" id="152421"/>
    <lineage>
        <taxon>Eukaryota</taxon>
        <taxon>Viridiplantae</taxon>
        <taxon>Streptophyta</taxon>
        <taxon>Embryophyta</taxon>
        <taxon>Tracheophyta</taxon>
        <taxon>Spermatophyta</taxon>
        <taxon>Magnoliopsida</taxon>
        <taxon>eudicotyledons</taxon>
        <taxon>Gunneridae</taxon>
        <taxon>Pentapetalae</taxon>
        <taxon>rosids</taxon>
        <taxon>malvids</taxon>
        <taxon>Malvales</taxon>
        <taxon>Dipterocarpaceae</taxon>
        <taxon>Rubroshorea</taxon>
    </lineage>
</organism>
<gene>
    <name evidence="1" type="ORF">SLEP1_g25424</name>
</gene>
<protein>
    <submittedName>
        <fullName evidence="1">Uncharacterized protein</fullName>
    </submittedName>
</protein>